<reference evidence="8 9" key="1">
    <citation type="submission" date="2018-12" db="EMBL/GenBank/DDBJ databases">
        <title>Flammeovirga pectinis sp. nov., isolated from the gut of the Korean scallop, Patinopecten yessoensis.</title>
        <authorList>
            <person name="Bae J.-W."/>
            <person name="Jeong Y.-S."/>
            <person name="Kang W."/>
        </authorList>
    </citation>
    <scope>NUCLEOTIDE SEQUENCE [LARGE SCALE GENOMIC DNA]</scope>
    <source>
        <strain evidence="8 9">L12M1</strain>
    </source>
</reference>
<evidence type="ECO:0000256" key="4">
    <source>
        <dbReference type="ARBA" id="ARBA00023163"/>
    </source>
</evidence>
<dbReference type="Gene3D" id="3.40.50.300">
    <property type="entry name" value="P-loop containing nucleotide triphosphate hydrolases"/>
    <property type="match status" value="1"/>
</dbReference>
<keyword evidence="6" id="KW-1133">Transmembrane helix</keyword>
<keyword evidence="6" id="KW-0472">Membrane</keyword>
<evidence type="ECO:0000256" key="5">
    <source>
        <dbReference type="SAM" id="Coils"/>
    </source>
</evidence>
<dbReference type="OrthoDB" id="9771372at2"/>
<keyword evidence="4" id="KW-0804">Transcription</keyword>
<dbReference type="InterPro" id="IPR002078">
    <property type="entry name" value="Sigma_54_int"/>
</dbReference>
<feature type="transmembrane region" description="Helical" evidence="6">
    <location>
        <begin position="67"/>
        <end position="89"/>
    </location>
</feature>
<sequence length="679" mass="78611">MGIITTFNSIQSGIFITLSFLYILNYMLSRKDKIQLIYSGICMLSSLFILTSTIMHQETDVDKYRSIFFAVVLIYMLLMEAIFFLIYFLNKKKGTIPFIIITTITAIIVIVVIIQNKNFVFDGGYNVREYMFFSNESYYILSGTVSEWYNYSILIFYGSGIAYFIWMLIGSDSKKSSFRYQIQFYVIILFLIGNIYDVLIDKEIIENSVYISEYTIIFSILLFNLDLISDIYKGNKDKEKFLVLSQNFNKLIQDIRLYVIGFDEKKNINFINNYAIEIFGKEVVKKQLSSLLTLESEDTTSDLTIFHTNDKPKKYIKSSIITLNTTENLQSYIIGYDITERKREQKKLKSTLIELSKLTNELEQENTILKVASQNNNKPNELFVGSFASSIEEEVKRIANYKSTVLIEGANGTGKKYVADLIIKSSSRANKPNIVYNCHQSIKSIFQTQYYDSSSYSQGGNRSILDVVNNGTLIISDIENMSGADQEHLLSLLKEKDSERLMHDIKFIVTTTKDLKQLVRERSFNLELYQYLSIYNIHIPELQNRLSDIPYLTDIFVTQFCKRNNIDKLSISIASIKKLQSYNWPGNIKEFRLVLQKAVLTSKGKTLKLTGFEEYKKEKEKKNREILSLEEFERKYIIDILNLSKWKVSGKNSASEYLGINEATLRSKMKKLSIAKTKN</sequence>
<organism evidence="8 9">
    <name type="scientific">Flammeovirga pectinis</name>
    <dbReference type="NCBI Taxonomy" id="2494373"/>
    <lineage>
        <taxon>Bacteria</taxon>
        <taxon>Pseudomonadati</taxon>
        <taxon>Bacteroidota</taxon>
        <taxon>Cytophagia</taxon>
        <taxon>Cytophagales</taxon>
        <taxon>Flammeovirgaceae</taxon>
        <taxon>Flammeovirga</taxon>
    </lineage>
</organism>
<dbReference type="GO" id="GO:0006355">
    <property type="term" value="P:regulation of DNA-templated transcription"/>
    <property type="evidence" value="ECO:0007669"/>
    <property type="project" value="InterPro"/>
</dbReference>
<dbReference type="Pfam" id="PF00158">
    <property type="entry name" value="Sigma54_activat"/>
    <property type="match status" value="1"/>
</dbReference>
<feature type="domain" description="Sigma-54 factor interaction" evidence="7">
    <location>
        <begin position="390"/>
        <end position="600"/>
    </location>
</feature>
<evidence type="ECO:0000256" key="3">
    <source>
        <dbReference type="ARBA" id="ARBA00023015"/>
    </source>
</evidence>
<feature type="transmembrane region" description="Helical" evidence="6">
    <location>
        <begin position="6"/>
        <end position="24"/>
    </location>
</feature>
<dbReference type="InterPro" id="IPR009057">
    <property type="entry name" value="Homeodomain-like_sf"/>
</dbReference>
<evidence type="ECO:0000256" key="1">
    <source>
        <dbReference type="ARBA" id="ARBA00022741"/>
    </source>
</evidence>
<keyword evidence="9" id="KW-1185">Reference proteome</keyword>
<accession>A0A3Q9FM56</accession>
<dbReference type="SUPFAM" id="SSF46689">
    <property type="entry name" value="Homeodomain-like"/>
    <property type="match status" value="1"/>
</dbReference>
<dbReference type="PANTHER" id="PTHR32071">
    <property type="entry name" value="TRANSCRIPTIONAL REGULATORY PROTEIN"/>
    <property type="match status" value="1"/>
</dbReference>
<feature type="transmembrane region" description="Helical" evidence="6">
    <location>
        <begin position="96"/>
        <end position="114"/>
    </location>
</feature>
<dbReference type="AlphaFoldDB" id="A0A3Q9FM56"/>
<dbReference type="Pfam" id="PF02954">
    <property type="entry name" value="HTH_8"/>
    <property type="match status" value="1"/>
</dbReference>
<keyword evidence="3" id="KW-0805">Transcription regulation</keyword>
<feature type="transmembrane region" description="Helical" evidence="6">
    <location>
        <begin position="36"/>
        <end position="55"/>
    </location>
</feature>
<dbReference type="InterPro" id="IPR058031">
    <property type="entry name" value="AAA_lid_NorR"/>
</dbReference>
<dbReference type="PROSITE" id="PS50045">
    <property type="entry name" value="SIGMA54_INTERACT_4"/>
    <property type="match status" value="1"/>
</dbReference>
<dbReference type="GO" id="GO:0005524">
    <property type="term" value="F:ATP binding"/>
    <property type="evidence" value="ECO:0007669"/>
    <property type="project" value="UniProtKB-KW"/>
</dbReference>
<dbReference type="Proteomes" id="UP000267268">
    <property type="component" value="Chromosome 1"/>
</dbReference>
<keyword evidence="5" id="KW-0175">Coiled coil</keyword>
<dbReference type="Pfam" id="PF25601">
    <property type="entry name" value="AAA_lid_14"/>
    <property type="match status" value="1"/>
</dbReference>
<feature type="transmembrane region" description="Helical" evidence="6">
    <location>
        <begin position="148"/>
        <end position="170"/>
    </location>
</feature>
<dbReference type="Gene3D" id="1.10.8.60">
    <property type="match status" value="1"/>
</dbReference>
<keyword evidence="6" id="KW-0812">Transmembrane</keyword>
<keyword evidence="1" id="KW-0547">Nucleotide-binding</keyword>
<evidence type="ECO:0000259" key="7">
    <source>
        <dbReference type="PROSITE" id="PS50045"/>
    </source>
</evidence>
<evidence type="ECO:0000313" key="9">
    <source>
        <dbReference type="Proteomes" id="UP000267268"/>
    </source>
</evidence>
<evidence type="ECO:0000313" key="8">
    <source>
        <dbReference type="EMBL" id="AZQ63291.1"/>
    </source>
</evidence>
<name>A0A3Q9FM56_9BACT</name>
<evidence type="ECO:0000256" key="6">
    <source>
        <dbReference type="SAM" id="Phobius"/>
    </source>
</evidence>
<proteinExistence type="predicted"/>
<dbReference type="InterPro" id="IPR027417">
    <property type="entry name" value="P-loop_NTPase"/>
</dbReference>
<gene>
    <name evidence="8" type="ORF">EI427_13875</name>
</gene>
<dbReference type="GO" id="GO:0043565">
    <property type="term" value="F:sequence-specific DNA binding"/>
    <property type="evidence" value="ECO:0007669"/>
    <property type="project" value="InterPro"/>
</dbReference>
<dbReference type="SUPFAM" id="SSF52540">
    <property type="entry name" value="P-loop containing nucleoside triphosphate hydrolases"/>
    <property type="match status" value="1"/>
</dbReference>
<dbReference type="CDD" id="cd00009">
    <property type="entry name" value="AAA"/>
    <property type="match status" value="1"/>
</dbReference>
<feature type="coiled-coil region" evidence="5">
    <location>
        <begin position="341"/>
        <end position="375"/>
    </location>
</feature>
<dbReference type="Gene3D" id="1.10.10.60">
    <property type="entry name" value="Homeodomain-like"/>
    <property type="match status" value="1"/>
</dbReference>
<protein>
    <recommendedName>
        <fullName evidence="7">Sigma-54 factor interaction domain-containing protein</fullName>
    </recommendedName>
</protein>
<evidence type="ECO:0000256" key="2">
    <source>
        <dbReference type="ARBA" id="ARBA00022840"/>
    </source>
</evidence>
<dbReference type="InterPro" id="IPR002197">
    <property type="entry name" value="HTH_Fis"/>
</dbReference>
<feature type="transmembrane region" description="Helical" evidence="6">
    <location>
        <begin position="182"/>
        <end position="199"/>
    </location>
</feature>
<keyword evidence="2" id="KW-0067">ATP-binding</keyword>
<dbReference type="EMBL" id="CP034562">
    <property type="protein sequence ID" value="AZQ63291.1"/>
    <property type="molecule type" value="Genomic_DNA"/>
</dbReference>
<dbReference type="KEGG" id="fll:EI427_13875"/>